<evidence type="ECO:0000256" key="1">
    <source>
        <dbReference type="ARBA" id="ARBA00022729"/>
    </source>
</evidence>
<accession>A2RM47</accession>
<protein>
    <submittedName>
        <fullName evidence="3">Putative secreted protein</fullName>
    </submittedName>
</protein>
<dbReference type="InterPro" id="IPR022263">
    <property type="entry name" value="KxYKxGKxW"/>
</dbReference>
<dbReference type="AlphaFoldDB" id="A2RM47"/>
<dbReference type="eggNOG" id="ENOG5033SA3">
    <property type="taxonomic scope" value="Bacteria"/>
</dbReference>
<reference evidence="3 4" key="1">
    <citation type="journal article" date="2007" name="J. Bacteriol.">
        <title>The complete genome sequence of the lactic acid bacterial paradigm Lactococcus lactis subsp. cremoris MG1363.</title>
        <authorList>
            <person name="Wegmann U."/>
            <person name="O'Connell-Motherway M."/>
            <person name="Zomer A."/>
            <person name="Buist G."/>
            <person name="Shearman C."/>
            <person name="Canchaya C."/>
            <person name="Ventura M."/>
            <person name="Goesmann A."/>
            <person name="Gasson M.J."/>
            <person name="Kuipers O.P."/>
            <person name="van Sinderen D."/>
            <person name="Kok J."/>
        </authorList>
    </citation>
    <scope>NUCLEOTIDE SEQUENCE [LARGE SCALE GENOMIC DNA]</scope>
    <source>
        <strain evidence="3 4">MG1363</strain>
    </source>
</reference>
<keyword evidence="1" id="KW-0732">Signal</keyword>
<evidence type="ECO:0000313" key="4">
    <source>
        <dbReference type="Proteomes" id="UP000000364"/>
    </source>
</evidence>
<feature type="transmembrane region" description="Helical" evidence="2">
    <location>
        <begin position="30"/>
        <end position="48"/>
    </location>
</feature>
<evidence type="ECO:0000256" key="2">
    <source>
        <dbReference type="SAM" id="Phobius"/>
    </source>
</evidence>
<keyword evidence="2" id="KW-1133">Transmembrane helix</keyword>
<name>A2RM47_LACLM</name>
<dbReference type="RefSeq" id="WP_011835578.1">
    <property type="nucleotide sequence ID" value="NC_009004.1"/>
</dbReference>
<dbReference type="Proteomes" id="UP000000364">
    <property type="component" value="Chromosome"/>
</dbReference>
<dbReference type="KEGG" id="llm:llmg_1803"/>
<feature type="transmembrane region" description="Helical" evidence="2">
    <location>
        <begin position="1094"/>
        <end position="1112"/>
    </location>
</feature>
<keyword evidence="2" id="KW-0812">Transmembrane</keyword>
<dbReference type="EMBL" id="AM406671">
    <property type="protein sequence ID" value="CAL98374.1"/>
    <property type="molecule type" value="Genomic_DNA"/>
</dbReference>
<sequence length="1175" mass="121622">MYRSKHQKGYLTSHEAQTTHFRTWKSGKKWLYGAALVTLTGTAVLPVGNLTFLPKVEKAHAATTSSGTLVPGTNYDTGGHTYSGTEFAQASNYLTDGTANIASPWINLVTNTQTSVGLGIFNGSVSSISASSGFTLKATIKVDMTNGILGGLLQNFTSAGDALGVILSGASKQQLQTNAQSSNATGSGLGIRGLPNTVFLGRDLYSNLISDDGSSVNGVDGTNNTNNWKSGGGNVISIRSTNASGVMANANYPNGTTTGTTTGQAWMQAADDNYLGGFDTGVPNTVQEPITVTWTPDTTNTGAAGYTSGTLAFNLQAQTTSNGALIGASAVNGGTAGYTISTKMSLQNSLSIGFVGGTGGNAGALSVSLNGATLTGNKGTQLVPVNYLNKVTGQAIPSMTQSNIIANVNDTIGASLSAPSSGTPDSNTYTYVIPAAPTGYSANSASTTTVVATTPASTTNTSATTVQNFIVGQTNPNILNVSYTPLQQTVNFNWARAGTSTVPATLPSNKSYGAAGTGVTTDTSVVTDNPFASTTLLKNYASDLTAAVPAGYNITSITNGTSTYTGATTAATLATFTAANPTVSATQANNNYTVTLTAAAQTATFNYGYVSGALNTPAIPTSLSASGTTGANVTPPTGWNTASTATVANKIPYGYYISAIYAGNSATGTPIATGTGTTGTGANAAFPATGQTYGATGNQYYVQLSPYSVRTSWHISVLGTDPDYLDTLGGQYAGYVGGQATPNAQTFMMNDVNNSTPLTTTDNIVYTDGAGIRYIITGYTYSLTSNSATGTTYPTFTALLAANPYMPVGTYNAPTQYVTVNMISDQTSITSNLTSSTTPLTPATNYMPINDITASTDIDGVDDDGLPYAINGYNAVTNIVGATTNYWGDATNSLKLPIGSYTENFYALNYLGLQAYQAQSTYTTVASFLQSLSSANLAKYTVSSTTTLTVADATTISANNQHIIPKAGSYNPSSDVLSATNADGTNAFAAVNNVPVGVIITDSKGNTVWVNNMTVNLPKNKLVVGTYSEKYYALTAQGAADYTTWKATASPSANTVGDFINSGQTTSGDYVTATTQLTVTNFILPFAGGSGNQFLYLMISLAAIGALGLYFSKRRKEEEFEFVPEQAGYGASTNINGNKAKVFQTLRKTRPYRKVFHSKNRIHLAQMQRKEGKND</sequence>
<dbReference type="STRING" id="416870.llmg_1803"/>
<gene>
    <name evidence="3" type="ordered locus">llmg_1803</name>
</gene>
<dbReference type="HOGENOM" id="CLU_279635_0_0_9"/>
<dbReference type="NCBIfam" id="TIGR03715">
    <property type="entry name" value="KxYKxGKxW"/>
    <property type="match status" value="1"/>
</dbReference>
<evidence type="ECO:0000313" key="3">
    <source>
        <dbReference type="EMBL" id="CAL98374.1"/>
    </source>
</evidence>
<dbReference type="OrthoDB" id="2239962at2"/>
<proteinExistence type="predicted"/>
<keyword evidence="2" id="KW-0472">Membrane</keyword>
<organism evidence="3 4">
    <name type="scientific">Lactococcus lactis subsp. cremoris (strain MG1363)</name>
    <dbReference type="NCBI Taxonomy" id="416870"/>
    <lineage>
        <taxon>Bacteria</taxon>
        <taxon>Bacillati</taxon>
        <taxon>Bacillota</taxon>
        <taxon>Bacilli</taxon>
        <taxon>Lactobacillales</taxon>
        <taxon>Streptococcaceae</taxon>
        <taxon>Lactococcus</taxon>
        <taxon>Lactococcus cremoris subsp. cremoris</taxon>
    </lineage>
</organism>